<dbReference type="Proteomes" id="UP000655420">
    <property type="component" value="Unassembled WGS sequence"/>
</dbReference>
<dbReference type="AlphaFoldDB" id="A0A8J7MA98"/>
<accession>A0A8J7MA98</accession>
<protein>
    <submittedName>
        <fullName evidence="1">DUF2794 domain-containing protein</fullName>
    </submittedName>
</protein>
<comment type="caution">
    <text evidence="1">The sequence shown here is derived from an EMBL/GenBank/DDBJ whole genome shotgun (WGS) entry which is preliminary data.</text>
</comment>
<reference evidence="1" key="1">
    <citation type="submission" date="2020-12" db="EMBL/GenBank/DDBJ databases">
        <title>Bacterial taxonomy.</title>
        <authorList>
            <person name="Pan X."/>
        </authorList>
    </citation>
    <scope>NUCLEOTIDE SEQUENCE</scope>
    <source>
        <strain evidence="1">M0105</strain>
    </source>
</reference>
<dbReference type="InterPro" id="IPR021252">
    <property type="entry name" value="DUF2794"/>
</dbReference>
<gene>
    <name evidence="1" type="ORF">H0I76_18790</name>
</gene>
<dbReference type="RefSeq" id="WP_200613598.1">
    <property type="nucleotide sequence ID" value="NZ_JAEHHL010000016.1"/>
</dbReference>
<dbReference type="EMBL" id="JAEHHL010000016">
    <property type="protein sequence ID" value="MBK0401249.1"/>
    <property type="molecule type" value="Genomic_DNA"/>
</dbReference>
<dbReference type="Pfam" id="PF10984">
    <property type="entry name" value="DUF2794"/>
    <property type="match status" value="1"/>
</dbReference>
<keyword evidence="2" id="KW-1185">Reference proteome</keyword>
<proteinExistence type="predicted"/>
<sequence>MELEPPYQLTPARDAGSVTFDRHELAVILRIYGRMVAIGEWRDYGIDHLRDRAVFSIFRRTAERPIYTVEKRPRDAAKQGAYSVVGMDGRILKRGRDLAQVLRVLERKLIRAVELT</sequence>
<evidence type="ECO:0000313" key="1">
    <source>
        <dbReference type="EMBL" id="MBK0401249.1"/>
    </source>
</evidence>
<evidence type="ECO:0000313" key="2">
    <source>
        <dbReference type="Proteomes" id="UP000655420"/>
    </source>
</evidence>
<organism evidence="1 2">
    <name type="scientific">Thermohalobaculum xanthum</name>
    <dbReference type="NCBI Taxonomy" id="2753746"/>
    <lineage>
        <taxon>Bacteria</taxon>
        <taxon>Pseudomonadati</taxon>
        <taxon>Pseudomonadota</taxon>
        <taxon>Alphaproteobacteria</taxon>
        <taxon>Rhodobacterales</taxon>
        <taxon>Paracoccaceae</taxon>
        <taxon>Thermohalobaculum</taxon>
    </lineage>
</organism>
<name>A0A8J7MA98_9RHOB</name>